<dbReference type="PANTHER" id="PTHR14226:SF29">
    <property type="entry name" value="NEUROPATHY TARGET ESTERASE SWS"/>
    <property type="match status" value="1"/>
</dbReference>
<organism evidence="6 7">
    <name type="scientific">Chitiniphilus purpureus</name>
    <dbReference type="NCBI Taxonomy" id="2981137"/>
    <lineage>
        <taxon>Bacteria</taxon>
        <taxon>Pseudomonadati</taxon>
        <taxon>Pseudomonadota</taxon>
        <taxon>Betaproteobacteria</taxon>
        <taxon>Neisseriales</taxon>
        <taxon>Chitinibacteraceae</taxon>
        <taxon>Chitiniphilus</taxon>
    </lineage>
</organism>
<feature type="short sequence motif" description="DGA/G" evidence="4">
    <location>
        <begin position="208"/>
        <end position="210"/>
    </location>
</feature>
<dbReference type="Gene3D" id="3.40.1090.10">
    <property type="entry name" value="Cytosolic phospholipase A2 catalytic domain"/>
    <property type="match status" value="2"/>
</dbReference>
<keyword evidence="2 4" id="KW-0442">Lipid degradation</keyword>
<proteinExistence type="predicted"/>
<reference evidence="6" key="1">
    <citation type="submission" date="2022-10" db="EMBL/GenBank/DDBJ databases">
        <title>Chitiniphilus purpureus sp. nov., a novel chitin-degrading bacterium isolated from crawfish pond sediment.</title>
        <authorList>
            <person name="Li K."/>
        </authorList>
    </citation>
    <scope>NUCLEOTIDE SEQUENCE</scope>
    <source>
        <strain evidence="6">CD1</strain>
    </source>
</reference>
<sequence>MSKIGLGLVWMLLAATLAAVEPPRPRIGVVMGGGGARGLAHIGVLKVLEEAQVPIDCIVGTSMGALVAGSYAVGRSADELTEQVGKAVWDDLLSSDLPRQLNSFRQKQADQLALLPVDIGVSDEGRLALPKAAINTQKVERFLRELTYHGTAPDFDALPVPYRAIATDLETGEMVVMRDGDLVSAMRASMAVPGVFPPVLRNERLLADGGLSRNLGVDVARELCADVVIVVDVASPPLKRQEISDIFSVADQYTRLMIVQNQKPQIGSLTELDVLITPDLADLGSADFVKGRDFVVLGERAARKALVSLQRYALPAPQYQAWQAARAEKRLHPKPIVQVAVGKLKHVNPAVMEEALDVQTGAPLDSEAFNQRLAGIYARGDFAQLDYTLSDHGSGQRLTITPIEKDWGPNYLNFGLALGTDFERSNPYSLTARYRRTWINPLGAEFQALASVGDKSLLAAEFYQPLQVEGYAFVAPHAGIDSSPLAFWENETLAAEYSYHRSQVGLDLGSSWTRYGEVRLGPVVHHYRLERQVGPAPLPDLEQWDWGIRFNLFYDQLDNLNFPRSGTLLHLYGYEAIKGGIEAPGAEAFSRYGRYGFEMTRGFSVRDYGGHVAVRGQMPRNSGSALSDVRWLGGFLNLSSYHYQQLIGDKFFYGRLALYRPVDMFSEHDKGTYLGAALETGKMFSDEDRVGDNWHFSLVGYLGIETLLGPLYLGVAYGDNHQTRLYVTLGNPF</sequence>
<dbReference type="Pfam" id="PF01734">
    <property type="entry name" value="Patatin"/>
    <property type="match status" value="1"/>
</dbReference>
<dbReference type="PANTHER" id="PTHR14226">
    <property type="entry name" value="NEUROPATHY TARGET ESTERASE/SWISS CHEESE D.MELANOGASTER"/>
    <property type="match status" value="1"/>
</dbReference>
<keyword evidence="7" id="KW-1185">Reference proteome</keyword>
<protein>
    <submittedName>
        <fullName evidence="6">Patatin-like phospholipase family protein</fullName>
    </submittedName>
</protein>
<feature type="short sequence motif" description="GXSXG" evidence="4">
    <location>
        <begin position="60"/>
        <end position="64"/>
    </location>
</feature>
<accession>A0ABY6DI47</accession>
<evidence type="ECO:0000256" key="1">
    <source>
        <dbReference type="ARBA" id="ARBA00022801"/>
    </source>
</evidence>
<dbReference type="SUPFAM" id="SSF52151">
    <property type="entry name" value="FabD/lysophospholipase-like"/>
    <property type="match status" value="1"/>
</dbReference>
<evidence type="ECO:0000313" key="7">
    <source>
        <dbReference type="Proteomes" id="UP001061302"/>
    </source>
</evidence>
<evidence type="ECO:0000256" key="3">
    <source>
        <dbReference type="ARBA" id="ARBA00023098"/>
    </source>
</evidence>
<feature type="active site" description="Nucleophile" evidence="4">
    <location>
        <position position="62"/>
    </location>
</feature>
<feature type="domain" description="PNPLA" evidence="5">
    <location>
        <begin position="29"/>
        <end position="221"/>
    </location>
</feature>
<evidence type="ECO:0000259" key="5">
    <source>
        <dbReference type="PROSITE" id="PS51635"/>
    </source>
</evidence>
<evidence type="ECO:0000313" key="6">
    <source>
        <dbReference type="EMBL" id="UXY13996.1"/>
    </source>
</evidence>
<dbReference type="PROSITE" id="PS51635">
    <property type="entry name" value="PNPLA"/>
    <property type="match status" value="1"/>
</dbReference>
<dbReference type="InterPro" id="IPR016035">
    <property type="entry name" value="Acyl_Trfase/lysoPLipase"/>
</dbReference>
<dbReference type="CDD" id="cd07205">
    <property type="entry name" value="Pat_PNPLA6_PNPLA7_NTE1_like"/>
    <property type="match status" value="1"/>
</dbReference>
<dbReference type="RefSeq" id="WP_263123294.1">
    <property type="nucleotide sequence ID" value="NZ_CP106753.1"/>
</dbReference>
<feature type="active site" description="Proton acceptor" evidence="4">
    <location>
        <position position="208"/>
    </location>
</feature>
<dbReference type="InterPro" id="IPR050301">
    <property type="entry name" value="NTE"/>
</dbReference>
<keyword evidence="1 4" id="KW-0378">Hydrolase</keyword>
<evidence type="ECO:0000256" key="4">
    <source>
        <dbReference type="PROSITE-ProRule" id="PRU01161"/>
    </source>
</evidence>
<gene>
    <name evidence="6" type="ORF">N8I74_11750</name>
</gene>
<dbReference type="Proteomes" id="UP001061302">
    <property type="component" value="Chromosome"/>
</dbReference>
<dbReference type="EMBL" id="CP106753">
    <property type="protein sequence ID" value="UXY13996.1"/>
    <property type="molecule type" value="Genomic_DNA"/>
</dbReference>
<feature type="short sequence motif" description="GXGXXG" evidence="4">
    <location>
        <begin position="33"/>
        <end position="38"/>
    </location>
</feature>
<dbReference type="InterPro" id="IPR002641">
    <property type="entry name" value="PNPLA_dom"/>
</dbReference>
<name>A0ABY6DI47_9NEIS</name>
<evidence type="ECO:0000256" key="2">
    <source>
        <dbReference type="ARBA" id="ARBA00022963"/>
    </source>
</evidence>
<dbReference type="Gene3D" id="2.40.160.50">
    <property type="entry name" value="membrane protein fhac: a member of the omp85/tpsb transporter family"/>
    <property type="match status" value="1"/>
</dbReference>
<keyword evidence="3 4" id="KW-0443">Lipid metabolism</keyword>